<feature type="transmembrane region" description="Helical" evidence="2">
    <location>
        <begin position="235"/>
        <end position="258"/>
    </location>
</feature>
<feature type="transmembrane region" description="Helical" evidence="2">
    <location>
        <begin position="376"/>
        <end position="399"/>
    </location>
</feature>
<evidence type="ECO:0000259" key="5">
    <source>
        <dbReference type="Pfam" id="PF20990"/>
    </source>
</evidence>
<organism evidence="6 7">
    <name type="scientific">candidate division WOR-1 bacterium RIFOXYC2_FULL_46_14</name>
    <dbReference type="NCBI Taxonomy" id="1802587"/>
    <lineage>
        <taxon>Bacteria</taxon>
        <taxon>Bacillati</taxon>
        <taxon>Saganbacteria</taxon>
    </lineage>
</organism>
<dbReference type="AlphaFoldDB" id="A0A1F4U7B6"/>
<feature type="domain" description="DUF2207" evidence="4">
    <location>
        <begin position="24"/>
        <end position="213"/>
    </location>
</feature>
<evidence type="ECO:0000256" key="1">
    <source>
        <dbReference type="SAM" id="MobiDB-lite"/>
    </source>
</evidence>
<keyword evidence="3" id="KW-0732">Signal</keyword>
<dbReference type="EMBL" id="MEUJ01000002">
    <property type="protein sequence ID" value="OGC40848.1"/>
    <property type="molecule type" value="Genomic_DNA"/>
</dbReference>
<dbReference type="InterPro" id="IPR048389">
    <property type="entry name" value="YciQ-like_C"/>
</dbReference>
<evidence type="ECO:0000256" key="3">
    <source>
        <dbReference type="SAM" id="SignalP"/>
    </source>
</evidence>
<proteinExistence type="predicted"/>
<dbReference type="Pfam" id="PF09972">
    <property type="entry name" value="DUF2207"/>
    <property type="match status" value="1"/>
</dbReference>
<name>A0A1F4U7B6_UNCSA</name>
<keyword evidence="2" id="KW-0472">Membrane</keyword>
<feature type="region of interest" description="Disordered" evidence="1">
    <location>
        <begin position="612"/>
        <end position="640"/>
    </location>
</feature>
<feature type="compositionally biased region" description="Gly residues" evidence="1">
    <location>
        <begin position="621"/>
        <end position="640"/>
    </location>
</feature>
<protein>
    <recommendedName>
        <fullName evidence="8">DUF2207 domain-containing protein</fullName>
    </recommendedName>
</protein>
<evidence type="ECO:0000313" key="6">
    <source>
        <dbReference type="EMBL" id="OGC40848.1"/>
    </source>
</evidence>
<feature type="signal peptide" evidence="3">
    <location>
        <begin position="1"/>
        <end position="20"/>
    </location>
</feature>
<evidence type="ECO:0000259" key="4">
    <source>
        <dbReference type="Pfam" id="PF09972"/>
    </source>
</evidence>
<dbReference type="Proteomes" id="UP000179242">
    <property type="component" value="Unassembled WGS sequence"/>
</dbReference>
<feature type="domain" description="Predicted membrane protein YciQ-like C-terminal" evidence="5">
    <location>
        <begin position="443"/>
        <end position="562"/>
    </location>
</feature>
<feature type="chain" id="PRO_5009514785" description="DUF2207 domain-containing protein" evidence="3">
    <location>
        <begin position="21"/>
        <end position="640"/>
    </location>
</feature>
<gene>
    <name evidence="6" type="ORF">A2438_00960</name>
</gene>
<reference evidence="6 7" key="1">
    <citation type="journal article" date="2016" name="Nat. Commun.">
        <title>Thousands of microbial genomes shed light on interconnected biogeochemical processes in an aquifer system.</title>
        <authorList>
            <person name="Anantharaman K."/>
            <person name="Brown C.T."/>
            <person name="Hug L.A."/>
            <person name="Sharon I."/>
            <person name="Castelle C.J."/>
            <person name="Probst A.J."/>
            <person name="Thomas B.C."/>
            <person name="Singh A."/>
            <person name="Wilkins M.J."/>
            <person name="Karaoz U."/>
            <person name="Brodie E.L."/>
            <person name="Williams K.H."/>
            <person name="Hubbard S.S."/>
            <person name="Banfield J.F."/>
        </authorList>
    </citation>
    <scope>NUCLEOTIDE SEQUENCE [LARGE SCALE GENOMIC DNA]</scope>
</reference>
<keyword evidence="2" id="KW-1133">Transmembrane helix</keyword>
<feature type="transmembrane region" description="Helical" evidence="2">
    <location>
        <begin position="481"/>
        <end position="500"/>
    </location>
</feature>
<accession>A0A1F4U7B6</accession>
<dbReference type="Pfam" id="PF20990">
    <property type="entry name" value="DUF2207_C"/>
    <property type="match status" value="2"/>
</dbReference>
<evidence type="ECO:0008006" key="8">
    <source>
        <dbReference type="Google" id="ProtNLM"/>
    </source>
</evidence>
<evidence type="ECO:0000313" key="7">
    <source>
        <dbReference type="Proteomes" id="UP000179242"/>
    </source>
</evidence>
<evidence type="ECO:0000256" key="2">
    <source>
        <dbReference type="SAM" id="Phobius"/>
    </source>
</evidence>
<dbReference type="InterPro" id="IPR018702">
    <property type="entry name" value="DUF2207"/>
</dbReference>
<comment type="caution">
    <text evidence="6">The sequence shown here is derived from an EMBL/GenBank/DDBJ whole genome shotgun (WGS) entry which is preliminary data.</text>
</comment>
<keyword evidence="2" id="KW-0812">Transmembrane</keyword>
<feature type="domain" description="Predicted membrane protein YciQ-like C-terminal" evidence="5">
    <location>
        <begin position="273"/>
        <end position="435"/>
    </location>
</feature>
<feature type="transmembrane region" description="Helical" evidence="2">
    <location>
        <begin position="411"/>
        <end position="434"/>
    </location>
</feature>
<feature type="transmembrane region" description="Helical" evidence="2">
    <location>
        <begin position="455"/>
        <end position="475"/>
    </location>
</feature>
<sequence>MRRAILAALFILFFSGVSFAQTERILDFHSDITINPDASMVVSETIKVESTGDQIKRGIYRDFPTKYKDKYGTNYKIGFEIVGIERDRANEPYHTEGLSNGIRIYIGSANYYLDPGIYTYKITYKTTRQLGFFKDYDELYWNVTGNGWAFPIEHASAAIAIPNGASVLNTSAYTGYQGDKGEDFRASTKNEKVYFETTRALRQEEGLTVAVAWPKGFVPEPTESEKRAEFIKDNLGLITGTAGIMVLLFYYLLIWFIVGRDPKKGTIVPFFGPPKDISPAAMRMIMNMGFDQKCFIAAIVDMAVKKSITIEEEGGSYTLKQVEQADVNALSEDEKSIFKDLIAPEGQIDLFVTNHVEISGAIEKLKNILKKAYEKAYFFSNAHFWSIGILLSIAVLVWVSLIDITFDESGLILFLILWISIWSIGVVFLLSSCFSGWKNFFASADKKKAFKEAGTLTLFALPFFLAEIGAIAVFVFFGSKIVPILAVVVVVINALFYHLLKAPTLLGRQIMDQIEGFKLYLGTAEKDRLNFFNQPGKSPDLFEKFLPYAIALGVENKWAEYFSDEFKKAAAEGHAYSPSWYRGTGFASLGAVGLASSLSSSFMSAVSSAARAPSSSSGSSGSFGGGSSGGGGGGGGGGGW</sequence>